<sequence>MRLMPSHVQEREHVVPPTGRSGKGSCSAPVVPGDDMDDASPCLLYILDGTGTMLVARGTMFQAATIVHGMELSEDEEKIRLSEDDPLGALQQLVDIIGNKPLEVEYDANVFRRGFEVPIYLHSQDVKELASGAIMCHW</sequence>
<dbReference type="EMBL" id="CM003377">
    <property type="protein sequence ID" value="KOM48511.1"/>
    <property type="molecule type" value="Genomic_DNA"/>
</dbReference>
<dbReference type="Proteomes" id="UP000053144">
    <property type="component" value="Chromosome 7"/>
</dbReference>
<proteinExistence type="predicted"/>
<accession>A0A0L9V0Q4</accession>
<organism evidence="2 3">
    <name type="scientific">Phaseolus angularis</name>
    <name type="common">Azuki bean</name>
    <name type="synonym">Vigna angularis</name>
    <dbReference type="NCBI Taxonomy" id="3914"/>
    <lineage>
        <taxon>Eukaryota</taxon>
        <taxon>Viridiplantae</taxon>
        <taxon>Streptophyta</taxon>
        <taxon>Embryophyta</taxon>
        <taxon>Tracheophyta</taxon>
        <taxon>Spermatophyta</taxon>
        <taxon>Magnoliopsida</taxon>
        <taxon>eudicotyledons</taxon>
        <taxon>Gunneridae</taxon>
        <taxon>Pentapetalae</taxon>
        <taxon>rosids</taxon>
        <taxon>fabids</taxon>
        <taxon>Fabales</taxon>
        <taxon>Fabaceae</taxon>
        <taxon>Papilionoideae</taxon>
        <taxon>50 kb inversion clade</taxon>
        <taxon>NPAAA clade</taxon>
        <taxon>indigoferoid/millettioid clade</taxon>
        <taxon>Phaseoleae</taxon>
        <taxon>Vigna</taxon>
    </lineage>
</organism>
<feature type="region of interest" description="Disordered" evidence="1">
    <location>
        <begin position="1"/>
        <end position="30"/>
    </location>
</feature>
<name>A0A0L9V0Q4_PHAAN</name>
<reference evidence="3" key="1">
    <citation type="journal article" date="2015" name="Proc. Natl. Acad. Sci. U.S.A.">
        <title>Genome sequencing of adzuki bean (Vigna angularis) provides insight into high starch and low fat accumulation and domestication.</title>
        <authorList>
            <person name="Yang K."/>
            <person name="Tian Z."/>
            <person name="Chen C."/>
            <person name="Luo L."/>
            <person name="Zhao B."/>
            <person name="Wang Z."/>
            <person name="Yu L."/>
            <person name="Li Y."/>
            <person name="Sun Y."/>
            <person name="Li W."/>
            <person name="Chen Y."/>
            <person name="Li Y."/>
            <person name="Zhang Y."/>
            <person name="Ai D."/>
            <person name="Zhao J."/>
            <person name="Shang C."/>
            <person name="Ma Y."/>
            <person name="Wu B."/>
            <person name="Wang M."/>
            <person name="Gao L."/>
            <person name="Sun D."/>
            <person name="Zhang P."/>
            <person name="Guo F."/>
            <person name="Wang W."/>
            <person name="Li Y."/>
            <person name="Wang J."/>
            <person name="Varshney R.K."/>
            <person name="Wang J."/>
            <person name="Ling H.Q."/>
            <person name="Wan P."/>
        </authorList>
    </citation>
    <scope>NUCLEOTIDE SEQUENCE</scope>
    <source>
        <strain evidence="3">cv. Jingnong 6</strain>
    </source>
</reference>
<evidence type="ECO:0000313" key="2">
    <source>
        <dbReference type="EMBL" id="KOM48511.1"/>
    </source>
</evidence>
<evidence type="ECO:0000313" key="3">
    <source>
        <dbReference type="Proteomes" id="UP000053144"/>
    </source>
</evidence>
<evidence type="ECO:0000256" key="1">
    <source>
        <dbReference type="SAM" id="MobiDB-lite"/>
    </source>
</evidence>
<gene>
    <name evidence="2" type="ORF">LR48_Vigan07g221500</name>
</gene>
<dbReference type="AlphaFoldDB" id="A0A0L9V0Q4"/>
<dbReference type="Gramene" id="KOM48511">
    <property type="protein sequence ID" value="KOM48511"/>
    <property type="gene ID" value="LR48_Vigan07g221500"/>
</dbReference>
<protein>
    <submittedName>
        <fullName evidence="2">Uncharacterized protein</fullName>
    </submittedName>
</protein>